<feature type="region of interest" description="Disordered" evidence="1">
    <location>
        <begin position="314"/>
        <end position="342"/>
    </location>
</feature>
<sequence>MLSTQPGRVHDSWQGAGVADGAHPDVCRQVRRAPHGCRAFTRVFKQAADHQSDRRAPRSLAGFPRAGARTRAREIPRSRGKAPDCVGEPRDERFALRPPGPPARDHAGRERRRGIDAALEGVARMSAHQVAHGLAPFLRDHLTRVRKLLEWTTRLPPCCVGALDIGPFVFDISKTHISTVETILGGDAYRRATSELEDGQGTAQMDICVATLKDLVANGLNGCVGGAAAGLRSWKVKFLGESWPPVLDALGRVDALAYPVWRLETLEVLLHALPIQQRESFAVARQDGPARRATTNQLSDSAVPSLTVGAEAGAIRAESDAERKSGSGDDAPIGHDQGLGKAEDIHPPEILALPLSNGEVGVEAVVGELALEIGDAEGKRGRAQGGVFFIDRKRDRPRLLSYRKTVCSVSPPIPPPRSDLLLVVIAPTRSTAPVTSTSSCEAPPPAASMPASPPAPPPLSFIAKVRRRLAGLRAWGGGRRGDPEVAVAVPDAVPEAAAAAEPVPHRPLWRQEGAFSGGALTGSQPAALGAIRTTNRGLHESSSPPLPELRPPPQLVGCMARYDFSHGTSTSPPIQESTITAESRGSSPYPIDRKVTPASSRSAQFANVVGTRLFGWLLPQSFPH</sequence>
<reference evidence="3" key="1">
    <citation type="journal article" date="2018" name="Nat. Microbiol.">
        <title>Leveraging single-cell genomics to expand the fungal tree of life.</title>
        <authorList>
            <person name="Ahrendt S.R."/>
            <person name="Quandt C.A."/>
            <person name="Ciobanu D."/>
            <person name="Clum A."/>
            <person name="Salamov A."/>
            <person name="Andreopoulos B."/>
            <person name="Cheng J.F."/>
            <person name="Woyke T."/>
            <person name="Pelin A."/>
            <person name="Henrissat B."/>
            <person name="Reynolds N.K."/>
            <person name="Benny G.L."/>
            <person name="Smith M.E."/>
            <person name="James T.Y."/>
            <person name="Grigoriev I.V."/>
        </authorList>
    </citation>
    <scope>NUCLEOTIDE SEQUENCE [LARGE SCALE GENOMIC DNA]</scope>
</reference>
<feature type="region of interest" description="Disordered" evidence="1">
    <location>
        <begin position="48"/>
        <end position="111"/>
    </location>
</feature>
<proteinExistence type="predicted"/>
<feature type="region of interest" description="Disordered" evidence="1">
    <location>
        <begin position="432"/>
        <end position="454"/>
    </location>
</feature>
<evidence type="ECO:0000313" key="2">
    <source>
        <dbReference type="EMBL" id="RKO88339.1"/>
    </source>
</evidence>
<keyword evidence="3" id="KW-1185">Reference proteome</keyword>
<protein>
    <submittedName>
        <fullName evidence="2">Uncharacterized protein</fullName>
    </submittedName>
</protein>
<accession>A0A4P9W799</accession>
<feature type="compositionally biased region" description="Basic and acidic residues" evidence="1">
    <location>
        <begin position="317"/>
        <end position="327"/>
    </location>
</feature>
<organism evidence="2 3">
    <name type="scientific">Blyttiomyces helicus</name>
    <dbReference type="NCBI Taxonomy" id="388810"/>
    <lineage>
        <taxon>Eukaryota</taxon>
        <taxon>Fungi</taxon>
        <taxon>Fungi incertae sedis</taxon>
        <taxon>Chytridiomycota</taxon>
        <taxon>Chytridiomycota incertae sedis</taxon>
        <taxon>Chytridiomycetes</taxon>
        <taxon>Chytridiomycetes incertae sedis</taxon>
        <taxon>Blyttiomyces</taxon>
    </lineage>
</organism>
<gene>
    <name evidence="2" type="ORF">BDK51DRAFT_48160</name>
</gene>
<dbReference type="Proteomes" id="UP000269721">
    <property type="component" value="Unassembled WGS sequence"/>
</dbReference>
<evidence type="ECO:0000256" key="1">
    <source>
        <dbReference type="SAM" id="MobiDB-lite"/>
    </source>
</evidence>
<feature type="compositionally biased region" description="Polar residues" evidence="1">
    <location>
        <begin position="566"/>
        <end position="586"/>
    </location>
</feature>
<feature type="region of interest" description="Disordered" evidence="1">
    <location>
        <begin position="566"/>
        <end position="595"/>
    </location>
</feature>
<feature type="compositionally biased region" description="Pro residues" evidence="1">
    <location>
        <begin position="442"/>
        <end position="454"/>
    </location>
</feature>
<dbReference type="AlphaFoldDB" id="A0A4P9W799"/>
<name>A0A4P9W799_9FUNG</name>
<feature type="region of interest" description="Disordered" evidence="1">
    <location>
        <begin position="1"/>
        <end position="21"/>
    </location>
</feature>
<dbReference type="EMBL" id="KZ996783">
    <property type="protein sequence ID" value="RKO88339.1"/>
    <property type="molecule type" value="Genomic_DNA"/>
</dbReference>
<evidence type="ECO:0000313" key="3">
    <source>
        <dbReference type="Proteomes" id="UP000269721"/>
    </source>
</evidence>